<name>A0A1K1UGS4_9GAMM</name>
<evidence type="ECO:0000256" key="1">
    <source>
        <dbReference type="ARBA" id="ARBA00023002"/>
    </source>
</evidence>
<feature type="domain" description="Peptide methionine sulphoxide reductase MsrA" evidence="5">
    <location>
        <begin position="40"/>
        <end position="191"/>
    </location>
</feature>
<dbReference type="Gene3D" id="3.30.1060.10">
    <property type="entry name" value="Peptide methionine sulphoxide reductase MsrA"/>
    <property type="match status" value="1"/>
</dbReference>
<comment type="similarity">
    <text evidence="4">Belongs to the MsrA Met sulfoxide reductase family.</text>
</comment>
<reference evidence="6 7" key="1">
    <citation type="submission" date="2016-11" db="EMBL/GenBank/DDBJ databases">
        <authorList>
            <person name="Jaros S."/>
            <person name="Januszkiewicz K."/>
            <person name="Wedrychowicz H."/>
        </authorList>
    </citation>
    <scope>NUCLEOTIDE SEQUENCE [LARGE SCALE GENOMIC DNA]</scope>
    <source>
        <strain evidence="6 7">DSM 21637</strain>
    </source>
</reference>
<comment type="function">
    <text evidence="4">Has an important function as a repair enzyme for proteins that have been inactivated by oxidation. Catalyzes the reversible oxidation-reduction of methionine sulfoxide in proteins to methionine.</text>
</comment>
<proteinExistence type="inferred from homology"/>
<evidence type="ECO:0000256" key="3">
    <source>
        <dbReference type="ARBA" id="ARBA00048782"/>
    </source>
</evidence>
<gene>
    <name evidence="4" type="primary">msrA</name>
    <name evidence="6" type="ORF">SAMN02745752_00604</name>
</gene>
<accession>A0A1K1UGS4</accession>
<dbReference type="InterPro" id="IPR036509">
    <property type="entry name" value="Met_Sox_Rdtase_MsrA_sf"/>
</dbReference>
<dbReference type="EMBL" id="FPJW01000001">
    <property type="protein sequence ID" value="SFX11788.1"/>
    <property type="molecule type" value="Genomic_DNA"/>
</dbReference>
<evidence type="ECO:0000259" key="5">
    <source>
        <dbReference type="Pfam" id="PF01625"/>
    </source>
</evidence>
<keyword evidence="1 4" id="KW-0560">Oxidoreductase</keyword>
<feature type="active site" evidence="4">
    <location>
        <position position="46"/>
    </location>
</feature>
<dbReference type="Proteomes" id="UP000182350">
    <property type="component" value="Unassembled WGS sequence"/>
</dbReference>
<dbReference type="GO" id="GO:0008113">
    <property type="term" value="F:peptide-methionine (S)-S-oxide reductase activity"/>
    <property type="evidence" value="ECO:0007669"/>
    <property type="project" value="UniProtKB-UniRule"/>
</dbReference>
<evidence type="ECO:0000313" key="6">
    <source>
        <dbReference type="EMBL" id="SFX11788.1"/>
    </source>
</evidence>
<dbReference type="Pfam" id="PF01625">
    <property type="entry name" value="PMSR"/>
    <property type="match status" value="1"/>
</dbReference>
<comment type="catalytic activity">
    <reaction evidence="3 4">
        <text>[thioredoxin]-disulfide + L-methionine + H2O = L-methionine (S)-S-oxide + [thioredoxin]-dithiol</text>
        <dbReference type="Rhea" id="RHEA:19993"/>
        <dbReference type="Rhea" id="RHEA-COMP:10698"/>
        <dbReference type="Rhea" id="RHEA-COMP:10700"/>
        <dbReference type="ChEBI" id="CHEBI:15377"/>
        <dbReference type="ChEBI" id="CHEBI:29950"/>
        <dbReference type="ChEBI" id="CHEBI:50058"/>
        <dbReference type="ChEBI" id="CHEBI:57844"/>
        <dbReference type="ChEBI" id="CHEBI:58772"/>
        <dbReference type="EC" id="1.8.4.11"/>
    </reaction>
</comment>
<evidence type="ECO:0000256" key="2">
    <source>
        <dbReference type="ARBA" id="ARBA00047806"/>
    </source>
</evidence>
<dbReference type="SUPFAM" id="SSF55068">
    <property type="entry name" value="Peptide methionine sulfoxide reductase"/>
    <property type="match status" value="1"/>
</dbReference>
<dbReference type="EC" id="1.8.4.11" evidence="4"/>
<dbReference type="AlphaFoldDB" id="A0A1K1UGS4"/>
<dbReference type="STRING" id="1122209.SAMN02745752_00604"/>
<dbReference type="InterPro" id="IPR002569">
    <property type="entry name" value="Met_Sox_Rdtase_MsrA_dom"/>
</dbReference>
<dbReference type="RefSeq" id="WP_072324801.1">
    <property type="nucleotide sequence ID" value="NZ_FPJW01000001.1"/>
</dbReference>
<dbReference type="PANTHER" id="PTHR43774:SF1">
    <property type="entry name" value="PEPTIDE METHIONINE SULFOXIDE REDUCTASE MSRA 2"/>
    <property type="match status" value="1"/>
</dbReference>
<protein>
    <recommendedName>
        <fullName evidence="4">Peptide methionine sulfoxide reductase MsrA</fullName>
        <shortName evidence="4">Protein-methionine-S-oxide reductase</shortName>
        <ecNumber evidence="4">1.8.4.11</ecNumber>
    </recommendedName>
    <alternativeName>
        <fullName evidence="4">Peptide-methionine (S)-S-oxide reductase</fullName>
        <shortName evidence="4">Peptide Met(O) reductase</shortName>
    </alternativeName>
</protein>
<organism evidence="6 7">
    <name type="scientific">Marinospirillum alkaliphilum DSM 21637</name>
    <dbReference type="NCBI Taxonomy" id="1122209"/>
    <lineage>
        <taxon>Bacteria</taxon>
        <taxon>Pseudomonadati</taxon>
        <taxon>Pseudomonadota</taxon>
        <taxon>Gammaproteobacteria</taxon>
        <taxon>Oceanospirillales</taxon>
        <taxon>Oceanospirillaceae</taxon>
        <taxon>Marinospirillum</taxon>
    </lineage>
</organism>
<dbReference type="HAMAP" id="MF_01401">
    <property type="entry name" value="MsrA"/>
    <property type="match status" value="1"/>
</dbReference>
<evidence type="ECO:0000313" key="7">
    <source>
        <dbReference type="Proteomes" id="UP000182350"/>
    </source>
</evidence>
<keyword evidence="7" id="KW-1185">Reference proteome</keyword>
<evidence type="ECO:0000256" key="4">
    <source>
        <dbReference type="HAMAP-Rule" id="MF_01401"/>
    </source>
</evidence>
<dbReference type="PANTHER" id="PTHR43774">
    <property type="entry name" value="PEPTIDE METHIONINE SULFOXIDE REDUCTASE"/>
    <property type="match status" value="1"/>
</dbReference>
<dbReference type="NCBIfam" id="TIGR00401">
    <property type="entry name" value="msrA"/>
    <property type="match status" value="1"/>
</dbReference>
<comment type="catalytic activity">
    <reaction evidence="2 4">
        <text>L-methionyl-[protein] + [thioredoxin]-disulfide + H2O = L-methionyl-(S)-S-oxide-[protein] + [thioredoxin]-dithiol</text>
        <dbReference type="Rhea" id="RHEA:14217"/>
        <dbReference type="Rhea" id="RHEA-COMP:10698"/>
        <dbReference type="Rhea" id="RHEA-COMP:10700"/>
        <dbReference type="Rhea" id="RHEA-COMP:12313"/>
        <dbReference type="Rhea" id="RHEA-COMP:12315"/>
        <dbReference type="ChEBI" id="CHEBI:15377"/>
        <dbReference type="ChEBI" id="CHEBI:16044"/>
        <dbReference type="ChEBI" id="CHEBI:29950"/>
        <dbReference type="ChEBI" id="CHEBI:44120"/>
        <dbReference type="ChEBI" id="CHEBI:50058"/>
        <dbReference type="EC" id="1.8.4.11"/>
    </reaction>
</comment>
<dbReference type="GO" id="GO:0033744">
    <property type="term" value="F:L-methionine:thioredoxin-disulfide S-oxidoreductase activity"/>
    <property type="evidence" value="ECO:0007669"/>
    <property type="project" value="RHEA"/>
</dbReference>
<sequence>MTLFAEHHSGQRLVDPDAFPLPPELELMDGAYATRDVQRLVLGGGCFWCVEAVFKSLTGVLSVTSGYAGGSASDASYPLVCTGQTGHAEVVEICYDPALIRRGQLLRVFFSVAHNPTHLNHQGADHGPQYRSVVFYTSEAERRQVESYIHELNRLPAWSAPIVTFVEPLDAFYPAEQEHQNYAALHPGQPYIQAVALPKKQSVEQFFQALLNK</sequence>